<accession>A0AAF1KTS4</accession>
<organism evidence="1 2">
    <name type="scientific">Rhizobium tumorigenes</name>
    <dbReference type="NCBI Taxonomy" id="2041385"/>
    <lineage>
        <taxon>Bacteria</taxon>
        <taxon>Pseudomonadati</taxon>
        <taxon>Pseudomonadota</taxon>
        <taxon>Alphaproteobacteria</taxon>
        <taxon>Hyphomicrobiales</taxon>
        <taxon>Rhizobiaceae</taxon>
        <taxon>Rhizobium/Agrobacterium group</taxon>
        <taxon>Rhizobium</taxon>
    </lineage>
</organism>
<reference evidence="2" key="2">
    <citation type="journal article" date="2023" name="MicrobiologyOpen">
        <title>Genomics of the tumorigenes clade of the family Rhizobiaceae and description of Rhizobium rhododendri sp. nov.</title>
        <authorList>
            <person name="Kuzmanovic N."/>
            <person name="diCenzo G.C."/>
            <person name="Bunk B."/>
            <person name="Sproeer C."/>
            <person name="Fruehling A."/>
            <person name="Neumann-Schaal M."/>
            <person name="Overmann J."/>
            <person name="Smalla K."/>
        </authorList>
    </citation>
    <scope>NUCLEOTIDE SEQUENCE [LARGE SCALE GENOMIC DNA]</scope>
    <source>
        <strain evidence="2">1078</strain>
        <plasmid evidence="2">pRt1078</plasmid>
    </source>
</reference>
<keyword evidence="1" id="KW-0614">Plasmid</keyword>
<keyword evidence="2" id="KW-1185">Reference proteome</keyword>
<dbReference type="AlphaFoldDB" id="A0AAF1KTS4"/>
<geneLocation type="plasmid" evidence="1 2">
    <name>pRt1078</name>
</geneLocation>
<dbReference type="KEGG" id="rtu:PR017_20190"/>
<gene>
    <name evidence="1" type="ORF">PR017_20190</name>
</gene>
<dbReference type="RefSeq" id="WP_111221323.1">
    <property type="nucleotide sequence ID" value="NZ_CP117256.1"/>
</dbReference>
<dbReference type="EMBL" id="CP117256">
    <property type="protein sequence ID" value="WFR97540.1"/>
    <property type="molecule type" value="Genomic_DNA"/>
</dbReference>
<reference evidence="1 2" key="1">
    <citation type="journal article" date="2018" name="Sci. Rep.">
        <title>Rhizobium tumorigenes sp. nov., a novel plant tumorigenic bacterium isolated from cane gall tumors on thornless blackberry.</title>
        <authorList>
            <person name="Kuzmanovi N."/>
            <person name="Smalla K."/>
            <person name="Gronow S."/>
            <person name="PuBawska J."/>
        </authorList>
    </citation>
    <scope>NUCLEOTIDE SEQUENCE [LARGE SCALE GENOMIC DNA]</scope>
    <source>
        <strain evidence="1 2">1078</strain>
    </source>
</reference>
<protein>
    <submittedName>
        <fullName evidence="1">Uncharacterized protein</fullName>
    </submittedName>
</protein>
<name>A0AAF1KTS4_9HYPH</name>
<evidence type="ECO:0000313" key="1">
    <source>
        <dbReference type="EMBL" id="WFR97540.1"/>
    </source>
</evidence>
<dbReference type="Proteomes" id="UP000249499">
    <property type="component" value="Plasmid pRt1078"/>
</dbReference>
<sequence>MENLKRLFLYKERQDLPESLAAPSIEDNMNAMPVRLAKEVAAYLKQGLILIEFVSPTRDPYSQHDMVRNVVFSDGVYFWDGVILHWVEKYRVRLPEEFMAHFYAATAHPIAVNDSDIPKLIAAFKTADPLMALAPEKEQFSSRDVT</sequence>
<proteinExistence type="predicted"/>
<evidence type="ECO:0000313" key="2">
    <source>
        <dbReference type="Proteomes" id="UP000249499"/>
    </source>
</evidence>